<dbReference type="CDD" id="cd07010">
    <property type="entry name" value="cupin_PMI_type_I_N_bac"/>
    <property type="match status" value="1"/>
</dbReference>
<dbReference type="InterPro" id="IPR014710">
    <property type="entry name" value="RmlC-like_jellyroll"/>
</dbReference>
<dbReference type="GO" id="GO:0016853">
    <property type="term" value="F:isomerase activity"/>
    <property type="evidence" value="ECO:0007669"/>
    <property type="project" value="UniProtKB-KW"/>
</dbReference>
<keyword evidence="2" id="KW-0862">Zinc</keyword>
<dbReference type="EMBL" id="LYPC01000016">
    <property type="protein sequence ID" value="OCT14718.1"/>
    <property type="molecule type" value="Genomic_DNA"/>
</dbReference>
<dbReference type="GO" id="GO:0046872">
    <property type="term" value="F:metal ion binding"/>
    <property type="evidence" value="ECO:0007669"/>
    <property type="project" value="UniProtKB-KW"/>
</dbReference>
<dbReference type="AlphaFoldDB" id="A0A1C1A2G9"/>
<dbReference type="InterPro" id="IPR051804">
    <property type="entry name" value="Carb_Metab_Reg_Kinase/Isom"/>
</dbReference>
<proteinExistence type="predicted"/>
<name>A0A1C1A2G9_9BACL</name>
<dbReference type="SUPFAM" id="SSF51182">
    <property type="entry name" value="RmlC-like cupins"/>
    <property type="match status" value="1"/>
</dbReference>
<dbReference type="PANTHER" id="PTHR42742:SF3">
    <property type="entry name" value="FRUCTOKINASE"/>
    <property type="match status" value="1"/>
</dbReference>
<dbReference type="OrthoDB" id="9808275at2"/>
<sequence length="583" mass="66159">MKSSYNKAPATTIQKWEHESWSGYEAIGETVTAAIAKKRMKKAIVVVECYPGVRQDEILEGLTASLSPVMIIRAEEAALEPAEVDAKVERYLTDDRVFGYLAPFQIDEFYHSDKVDEFRTQLAALNEGIIVVIGFGATLITTGDVLIYADLARWEIQLRYRAKEIGNWRAVHREEDTLRLYKRGYFFEWRMADRLKRSLFDQMDYYLDTNVRNEPKLLSKQALFAGLSQTASQPFRLVPYFDPGVWGGTWLAANIDLPPQNNPYAWGFDGVPEENSLYFQYGSLRVEVPAINLVFFESIKLLGERVYARFGAEFPIRFDFLDTIGGQNLSLQVHPTTDYIREQFGMPYTQDESYYILDAAPGAEVYLGLKDDVDPTAMISDLRNAQTGDRTFPAKDYVNVYPAAKHDHFLIPAGTVHCSGSGCMVLEISATPYIFTFKLWDWDRLGLDGRPRPVHVEHGANVIQWNRKTEWTTSECVGRIEKVAEGEGWMEERTGLHELEFIETRRHWFSVPVMHESNGSVHMLNLIEGDEATVESVDGSFEPFVIRYAETFIVPASVVSYVIKPSGSSIGKTIGTIKAYVRA</sequence>
<protein>
    <submittedName>
        <fullName evidence="3">Mannose-6-phosphate isomerase</fullName>
    </submittedName>
</protein>
<dbReference type="RefSeq" id="WP_065852698.1">
    <property type="nucleotide sequence ID" value="NZ_LYPC01000016.1"/>
</dbReference>
<dbReference type="PANTHER" id="PTHR42742">
    <property type="entry name" value="TRANSCRIPTIONAL REPRESSOR MPRA"/>
    <property type="match status" value="1"/>
</dbReference>
<dbReference type="InterPro" id="IPR016847">
    <property type="entry name" value="Man6P_Isoase_Firm_lng_prd"/>
</dbReference>
<dbReference type="PIRSF" id="PIRSF026713">
    <property type="entry name" value="PMI_Firm_long_prd"/>
    <property type="match status" value="1"/>
</dbReference>
<dbReference type="Proteomes" id="UP000093309">
    <property type="component" value="Unassembled WGS sequence"/>
</dbReference>
<keyword evidence="1" id="KW-0479">Metal-binding</keyword>
<dbReference type="InterPro" id="IPR011051">
    <property type="entry name" value="RmlC_Cupin_sf"/>
</dbReference>
<organism evidence="3 4">
    <name type="scientific">Paenibacillus pectinilyticus</name>
    <dbReference type="NCBI Taxonomy" id="512399"/>
    <lineage>
        <taxon>Bacteria</taxon>
        <taxon>Bacillati</taxon>
        <taxon>Bacillota</taxon>
        <taxon>Bacilli</taxon>
        <taxon>Bacillales</taxon>
        <taxon>Paenibacillaceae</taxon>
        <taxon>Paenibacillus</taxon>
    </lineage>
</organism>
<accession>A0A1C1A2G9</accession>
<dbReference type="STRING" id="512399.A8709_11080"/>
<keyword evidence="4" id="KW-1185">Reference proteome</keyword>
<comment type="caution">
    <text evidence="3">The sequence shown here is derived from an EMBL/GenBank/DDBJ whole genome shotgun (WGS) entry which is preliminary data.</text>
</comment>
<evidence type="ECO:0000313" key="3">
    <source>
        <dbReference type="EMBL" id="OCT14718.1"/>
    </source>
</evidence>
<dbReference type="Gene3D" id="2.60.120.10">
    <property type="entry name" value="Jelly Rolls"/>
    <property type="match status" value="1"/>
</dbReference>
<reference evidence="4" key="1">
    <citation type="submission" date="2016-05" db="EMBL/GenBank/DDBJ databases">
        <title>Paenibacillus oryzae. sp. nov., isolated from the rice root.</title>
        <authorList>
            <person name="Zhang J."/>
            <person name="Zhang X."/>
        </authorList>
    </citation>
    <scope>NUCLEOTIDE SEQUENCE [LARGE SCALE GENOMIC DNA]</scope>
    <source>
        <strain evidence="4">KCTC13222</strain>
    </source>
</reference>
<gene>
    <name evidence="3" type="ORF">A8709_11080</name>
</gene>
<evidence type="ECO:0000256" key="1">
    <source>
        <dbReference type="ARBA" id="ARBA00022723"/>
    </source>
</evidence>
<evidence type="ECO:0000313" key="4">
    <source>
        <dbReference type="Proteomes" id="UP000093309"/>
    </source>
</evidence>
<keyword evidence="3" id="KW-0413">Isomerase</keyword>
<evidence type="ECO:0000256" key="2">
    <source>
        <dbReference type="ARBA" id="ARBA00022833"/>
    </source>
</evidence>